<reference evidence="1 2" key="2">
    <citation type="journal article" date="2022" name="Mol. Ecol. Resour.">
        <title>The genomes of chicory, endive, great burdock and yacon provide insights into Asteraceae paleo-polyploidization history and plant inulin production.</title>
        <authorList>
            <person name="Fan W."/>
            <person name="Wang S."/>
            <person name="Wang H."/>
            <person name="Wang A."/>
            <person name="Jiang F."/>
            <person name="Liu H."/>
            <person name="Zhao H."/>
            <person name="Xu D."/>
            <person name="Zhang Y."/>
        </authorList>
    </citation>
    <scope>NUCLEOTIDE SEQUENCE [LARGE SCALE GENOMIC DNA]</scope>
    <source>
        <strain evidence="2">cv. Niubang</strain>
    </source>
</reference>
<accession>A0ACB9CJQ9</accession>
<comment type="caution">
    <text evidence="1">The sequence shown here is derived from an EMBL/GenBank/DDBJ whole genome shotgun (WGS) entry which is preliminary data.</text>
</comment>
<gene>
    <name evidence="1" type="ORF">L6452_13871</name>
</gene>
<protein>
    <submittedName>
        <fullName evidence="1">Uncharacterized protein</fullName>
    </submittedName>
</protein>
<organism evidence="1 2">
    <name type="scientific">Arctium lappa</name>
    <name type="common">Greater burdock</name>
    <name type="synonym">Lappa major</name>
    <dbReference type="NCBI Taxonomy" id="4217"/>
    <lineage>
        <taxon>Eukaryota</taxon>
        <taxon>Viridiplantae</taxon>
        <taxon>Streptophyta</taxon>
        <taxon>Embryophyta</taxon>
        <taxon>Tracheophyta</taxon>
        <taxon>Spermatophyta</taxon>
        <taxon>Magnoliopsida</taxon>
        <taxon>eudicotyledons</taxon>
        <taxon>Gunneridae</taxon>
        <taxon>Pentapetalae</taxon>
        <taxon>asterids</taxon>
        <taxon>campanulids</taxon>
        <taxon>Asterales</taxon>
        <taxon>Asteraceae</taxon>
        <taxon>Carduoideae</taxon>
        <taxon>Cardueae</taxon>
        <taxon>Arctiinae</taxon>
        <taxon>Arctium</taxon>
    </lineage>
</organism>
<sequence>MTNKIMKFSNFKFPSITFRGKSDKQSTTSFVKEMDVNQEYLEAFRTKSYIDICKKVQTHIGSSSSSVHDHHVHLCDILLEPQNETIANLVETFGVHHLVLDFFQAGLEAWQICEQLLESVHQANANHRKVKRVVKLAQRVPDAKRCRKIYEELASYSSSVNPLSAFDPEKFPKLHTNHKQLLKRLTAKHTRIIRKQKLITFLKKSGGCALIASYAVLAVVLLVLACHGLVVTVAAPGLIGCFLGFTKKRGAGKTGVKTSELKRVGVQLDMAAKGVYTMIKDLDTMGWLVGRLHNEVEFGRAMARKCVGNRKPDVLEEVMKEFRVHESCFLEQLEELEDHIYLCLLNVNRSRRLLVEEIMPS</sequence>
<dbReference type="EMBL" id="CM042050">
    <property type="protein sequence ID" value="KAI3734403.1"/>
    <property type="molecule type" value="Genomic_DNA"/>
</dbReference>
<keyword evidence="2" id="KW-1185">Reference proteome</keyword>
<dbReference type="Proteomes" id="UP001055879">
    <property type="component" value="Linkage Group LG04"/>
</dbReference>
<proteinExistence type="predicted"/>
<reference evidence="2" key="1">
    <citation type="journal article" date="2022" name="Mol. Ecol. Resour.">
        <title>The genomes of chicory, endive, great burdock and yacon provide insights into Asteraceae palaeo-polyploidization history and plant inulin production.</title>
        <authorList>
            <person name="Fan W."/>
            <person name="Wang S."/>
            <person name="Wang H."/>
            <person name="Wang A."/>
            <person name="Jiang F."/>
            <person name="Liu H."/>
            <person name="Zhao H."/>
            <person name="Xu D."/>
            <person name="Zhang Y."/>
        </authorList>
    </citation>
    <scope>NUCLEOTIDE SEQUENCE [LARGE SCALE GENOMIC DNA]</scope>
    <source>
        <strain evidence="2">cv. Niubang</strain>
    </source>
</reference>
<evidence type="ECO:0000313" key="1">
    <source>
        <dbReference type="EMBL" id="KAI3734403.1"/>
    </source>
</evidence>
<name>A0ACB9CJQ9_ARCLA</name>
<evidence type="ECO:0000313" key="2">
    <source>
        <dbReference type="Proteomes" id="UP001055879"/>
    </source>
</evidence>